<dbReference type="Proteomes" id="UP001623349">
    <property type="component" value="Unassembled WGS sequence"/>
</dbReference>
<feature type="region of interest" description="Disordered" evidence="3">
    <location>
        <begin position="279"/>
        <end position="328"/>
    </location>
</feature>
<keyword evidence="4" id="KW-0482">Metalloprotease</keyword>
<gene>
    <name evidence="4" type="ORF">APTSU1_001449300</name>
</gene>
<dbReference type="InterPro" id="IPR050439">
    <property type="entry name" value="ADAMTS_ADAMTS-like"/>
</dbReference>
<comment type="caution">
    <text evidence="4">The sequence shown here is derived from an EMBL/GenBank/DDBJ whole genome shotgun (WGS) entry which is preliminary data.</text>
</comment>
<name>A0ABQ0FJ36_APOSI</name>
<evidence type="ECO:0000256" key="1">
    <source>
        <dbReference type="ARBA" id="ARBA00004613"/>
    </source>
</evidence>
<protein>
    <submittedName>
        <fullName evidence="4">A disintegrin and metalloproteinase with thrombospondin motifs 12</fullName>
    </submittedName>
</protein>
<evidence type="ECO:0000313" key="4">
    <source>
        <dbReference type="EMBL" id="GAB1299257.1"/>
    </source>
</evidence>
<dbReference type="PANTHER" id="PTHR13723">
    <property type="entry name" value="ADAMTS A DISINTEGRIN AND METALLOPROTEASE WITH THROMBOSPONDIN MOTIFS PROTEASE"/>
    <property type="match status" value="1"/>
</dbReference>
<keyword evidence="4" id="KW-0378">Hydrolase</keyword>
<organism evidence="4 5">
    <name type="scientific">Apodemus speciosus</name>
    <name type="common">Large Japanese field mouse</name>
    <dbReference type="NCBI Taxonomy" id="105296"/>
    <lineage>
        <taxon>Eukaryota</taxon>
        <taxon>Metazoa</taxon>
        <taxon>Chordata</taxon>
        <taxon>Craniata</taxon>
        <taxon>Vertebrata</taxon>
        <taxon>Euteleostomi</taxon>
        <taxon>Mammalia</taxon>
        <taxon>Eutheria</taxon>
        <taxon>Euarchontoglires</taxon>
        <taxon>Glires</taxon>
        <taxon>Rodentia</taxon>
        <taxon>Myomorpha</taxon>
        <taxon>Muroidea</taxon>
        <taxon>Muridae</taxon>
        <taxon>Murinae</taxon>
        <taxon>Apodemus</taxon>
    </lineage>
</organism>
<dbReference type="Pfam" id="PF19030">
    <property type="entry name" value="TSP1_ADAMTS"/>
    <property type="match status" value="2"/>
</dbReference>
<sequence length="328" mass="35984">MKDHSPAYWIVGNWSKCSTTCGLGAYWRTVECSTGVNADCATTQRPDPAKKCHLRPCAGWRVGNWSKCSRNCSGGFKIREVQCMDSLDHHRSLRPFHCQFLAGVPPPLSMSCNPEPCEAWRVEPWSQQCSWYLQKPEESILDLESPVEAVFRRELCLAQEASVTGQKDLRPLCPATDTFAVTGPLGTGSCVPLPVVVALRRGSFVASPQKIVRLKIKTSASVTIKSDPQNSKSATSKPAGRVLRFNMHEGQTFNQLLPDTKIHEEVLCAVSASPVLPLMSSGTQHPHPEAKKTAVAPKPQHALGSERSRHHGPPQPETQELGPDSLLH</sequence>
<keyword evidence="5" id="KW-1185">Reference proteome</keyword>
<dbReference type="Gene3D" id="2.20.100.10">
    <property type="entry name" value="Thrombospondin type-1 (TSP1) repeat"/>
    <property type="match status" value="2"/>
</dbReference>
<dbReference type="SUPFAM" id="SSF82895">
    <property type="entry name" value="TSP-1 type 1 repeat"/>
    <property type="match status" value="2"/>
</dbReference>
<dbReference type="InterPro" id="IPR036383">
    <property type="entry name" value="TSP1_rpt_sf"/>
</dbReference>
<reference evidence="4 5" key="1">
    <citation type="submission" date="2024-08" db="EMBL/GenBank/DDBJ databases">
        <title>The draft genome of Apodemus speciosus.</title>
        <authorList>
            <person name="Nabeshima K."/>
            <person name="Suzuki S."/>
            <person name="Onuma M."/>
        </authorList>
    </citation>
    <scope>NUCLEOTIDE SEQUENCE [LARGE SCALE GENOMIC DNA]</scope>
    <source>
        <strain evidence="4">IB14-021</strain>
    </source>
</reference>
<comment type="subcellular location">
    <subcellularLocation>
        <location evidence="1">Secreted</location>
    </subcellularLocation>
</comment>
<keyword evidence="2" id="KW-0964">Secreted</keyword>
<dbReference type="GO" id="GO:0008237">
    <property type="term" value="F:metallopeptidase activity"/>
    <property type="evidence" value="ECO:0007669"/>
    <property type="project" value="UniProtKB-KW"/>
</dbReference>
<dbReference type="SMART" id="SM00209">
    <property type="entry name" value="TSP1"/>
    <property type="match status" value="2"/>
</dbReference>
<keyword evidence="4" id="KW-0645">Protease</keyword>
<accession>A0ABQ0FJ36</accession>
<evidence type="ECO:0000256" key="2">
    <source>
        <dbReference type="ARBA" id="ARBA00022525"/>
    </source>
</evidence>
<evidence type="ECO:0000256" key="3">
    <source>
        <dbReference type="SAM" id="MobiDB-lite"/>
    </source>
</evidence>
<dbReference type="EMBL" id="BAAFST010000015">
    <property type="protein sequence ID" value="GAB1299257.1"/>
    <property type="molecule type" value="Genomic_DNA"/>
</dbReference>
<dbReference type="PROSITE" id="PS50092">
    <property type="entry name" value="TSP1"/>
    <property type="match status" value="2"/>
</dbReference>
<proteinExistence type="predicted"/>
<dbReference type="InterPro" id="IPR000884">
    <property type="entry name" value="TSP1_rpt"/>
</dbReference>
<evidence type="ECO:0000313" key="5">
    <source>
        <dbReference type="Proteomes" id="UP001623349"/>
    </source>
</evidence>
<dbReference type="PANTHER" id="PTHR13723:SF189">
    <property type="entry name" value="A DISINTEGRIN AND METALLOPROTEINASE WITH THROMBOSPONDIN MOTIFS 12"/>
    <property type="match status" value="1"/>
</dbReference>